<keyword evidence="7" id="KW-0325">Glycoprotein</keyword>
<dbReference type="AlphaFoldDB" id="A0A218XRG6"/>
<organism evidence="11 12">
    <name type="scientific">Punica granatum</name>
    <name type="common">Pomegranate</name>
    <dbReference type="NCBI Taxonomy" id="22663"/>
    <lineage>
        <taxon>Eukaryota</taxon>
        <taxon>Viridiplantae</taxon>
        <taxon>Streptophyta</taxon>
        <taxon>Embryophyta</taxon>
        <taxon>Tracheophyta</taxon>
        <taxon>Spermatophyta</taxon>
        <taxon>Magnoliopsida</taxon>
        <taxon>eudicotyledons</taxon>
        <taxon>Gunneridae</taxon>
        <taxon>Pentapetalae</taxon>
        <taxon>rosids</taxon>
        <taxon>malvids</taxon>
        <taxon>Myrtales</taxon>
        <taxon>Lythraceae</taxon>
        <taxon>Punica</taxon>
    </lineage>
</organism>
<dbReference type="GO" id="GO:0098552">
    <property type="term" value="C:side of membrane"/>
    <property type="evidence" value="ECO:0007669"/>
    <property type="project" value="UniProtKB-KW"/>
</dbReference>
<dbReference type="SMART" id="SM00768">
    <property type="entry name" value="X8"/>
    <property type="match status" value="1"/>
</dbReference>
<dbReference type="Proteomes" id="UP000197138">
    <property type="component" value="Unassembled WGS sequence"/>
</dbReference>
<protein>
    <recommendedName>
        <fullName evidence="10">X8 domain-containing protein</fullName>
    </recommendedName>
</protein>
<accession>A0A218XRG6</accession>
<dbReference type="InterPro" id="IPR012946">
    <property type="entry name" value="X8"/>
</dbReference>
<evidence type="ECO:0000259" key="10">
    <source>
        <dbReference type="SMART" id="SM00768"/>
    </source>
</evidence>
<proteinExistence type="predicted"/>
<evidence type="ECO:0000256" key="3">
    <source>
        <dbReference type="ARBA" id="ARBA00022622"/>
    </source>
</evidence>
<evidence type="ECO:0000256" key="9">
    <source>
        <dbReference type="SAM" id="SignalP"/>
    </source>
</evidence>
<evidence type="ECO:0000256" key="7">
    <source>
        <dbReference type="ARBA" id="ARBA00023180"/>
    </source>
</evidence>
<name>A0A218XRG6_PUNGR</name>
<keyword evidence="3" id="KW-0336">GPI-anchor</keyword>
<dbReference type="GO" id="GO:0009506">
    <property type="term" value="C:plasmodesma"/>
    <property type="evidence" value="ECO:0007669"/>
    <property type="project" value="UniProtKB-ARBA"/>
</dbReference>
<dbReference type="InterPro" id="IPR044788">
    <property type="entry name" value="X8_dom_prot"/>
</dbReference>
<gene>
    <name evidence="11" type="ORF">CDL15_Pgr019313</name>
</gene>
<evidence type="ECO:0000256" key="1">
    <source>
        <dbReference type="ARBA" id="ARBA00004609"/>
    </source>
</evidence>
<sequence length="186" mass="20096">MASLPQTSAPMSLLLLLAFALLLHSAITKAASEPNGSWCIAKTGAEVPKLQAALDYACGHGADCASIQPGAPCFEPNTVAAHASYAMNWLFQHSEKTPTDCDFGGAAMQTSTDPRRLLLREALKHVSGHYLSNRASRFGWFMVVSTKKSSSSSRLGWSGEQELKCLKPREQQPLTPGKMIAMAKRF</sequence>
<evidence type="ECO:0000256" key="8">
    <source>
        <dbReference type="ARBA" id="ARBA00023288"/>
    </source>
</evidence>
<dbReference type="PANTHER" id="PTHR31044:SF52">
    <property type="entry name" value="OS01G0631500 PROTEIN"/>
    <property type="match status" value="1"/>
</dbReference>
<comment type="subcellular location">
    <subcellularLocation>
        <location evidence="1">Cell membrane</location>
        <topology evidence="1">Lipid-anchor</topology>
        <topology evidence="1">GPI-anchor</topology>
    </subcellularLocation>
</comment>
<comment type="caution">
    <text evidence="11">The sequence shown here is derived from an EMBL/GenBank/DDBJ whole genome shotgun (WGS) entry which is preliminary data.</text>
</comment>
<dbReference type="Pfam" id="PF07983">
    <property type="entry name" value="X8"/>
    <property type="match status" value="1"/>
</dbReference>
<dbReference type="PANTHER" id="PTHR31044">
    <property type="entry name" value="BETA-1,3 GLUCANASE"/>
    <property type="match status" value="1"/>
</dbReference>
<evidence type="ECO:0000256" key="4">
    <source>
        <dbReference type="ARBA" id="ARBA00022729"/>
    </source>
</evidence>
<dbReference type="EMBL" id="MTKT01000817">
    <property type="protein sequence ID" value="OWM87266.1"/>
    <property type="molecule type" value="Genomic_DNA"/>
</dbReference>
<evidence type="ECO:0000256" key="2">
    <source>
        <dbReference type="ARBA" id="ARBA00022475"/>
    </source>
</evidence>
<dbReference type="GO" id="GO:0005886">
    <property type="term" value="C:plasma membrane"/>
    <property type="evidence" value="ECO:0007669"/>
    <property type="project" value="UniProtKB-SubCell"/>
</dbReference>
<feature type="signal peptide" evidence="9">
    <location>
        <begin position="1"/>
        <end position="32"/>
    </location>
</feature>
<keyword evidence="6" id="KW-1015">Disulfide bond</keyword>
<evidence type="ECO:0000256" key="6">
    <source>
        <dbReference type="ARBA" id="ARBA00023157"/>
    </source>
</evidence>
<evidence type="ECO:0000313" key="12">
    <source>
        <dbReference type="Proteomes" id="UP000197138"/>
    </source>
</evidence>
<dbReference type="FunFam" id="1.20.58.1040:FF:000001">
    <property type="entry name" value="Glucan endo-1,3-beta-glucosidase 4"/>
    <property type="match status" value="1"/>
</dbReference>
<reference evidence="12" key="1">
    <citation type="journal article" date="2017" name="Plant J.">
        <title>The pomegranate (Punica granatum L.) genome and the genomics of punicalagin biosynthesis.</title>
        <authorList>
            <person name="Qin G."/>
            <person name="Xu C."/>
            <person name="Ming R."/>
            <person name="Tang H."/>
            <person name="Guyot R."/>
            <person name="Kramer E.M."/>
            <person name="Hu Y."/>
            <person name="Yi X."/>
            <person name="Qi Y."/>
            <person name="Xu X."/>
            <person name="Gao Z."/>
            <person name="Pan H."/>
            <person name="Jian J."/>
            <person name="Tian Y."/>
            <person name="Yue Z."/>
            <person name="Xu Y."/>
        </authorList>
    </citation>
    <scope>NUCLEOTIDE SEQUENCE [LARGE SCALE GENOMIC DNA]</scope>
    <source>
        <strain evidence="12">cv. Dabenzi</strain>
    </source>
</reference>
<keyword evidence="8" id="KW-0449">Lipoprotein</keyword>
<evidence type="ECO:0000256" key="5">
    <source>
        <dbReference type="ARBA" id="ARBA00023136"/>
    </source>
</evidence>
<keyword evidence="4 9" id="KW-0732">Signal</keyword>
<dbReference type="Gene3D" id="1.20.58.1040">
    <property type="match status" value="1"/>
</dbReference>
<feature type="chain" id="PRO_5012284586" description="X8 domain-containing protein" evidence="9">
    <location>
        <begin position="33"/>
        <end position="186"/>
    </location>
</feature>
<feature type="domain" description="X8" evidence="10">
    <location>
        <begin position="37"/>
        <end position="117"/>
    </location>
</feature>
<keyword evidence="5" id="KW-0472">Membrane</keyword>
<evidence type="ECO:0000313" key="11">
    <source>
        <dbReference type="EMBL" id="OWM87266.1"/>
    </source>
</evidence>
<keyword evidence="2" id="KW-1003">Cell membrane</keyword>